<feature type="transmembrane region" description="Helical" evidence="1">
    <location>
        <begin position="116"/>
        <end position="134"/>
    </location>
</feature>
<gene>
    <name evidence="2" type="ORF">GCM10017559_74050</name>
</gene>
<name>A0ABP6LC88_9ACTN</name>
<evidence type="ECO:0000313" key="2">
    <source>
        <dbReference type="EMBL" id="GAA3035641.1"/>
    </source>
</evidence>
<proteinExistence type="predicted"/>
<feature type="transmembrane region" description="Helical" evidence="1">
    <location>
        <begin position="31"/>
        <end position="50"/>
    </location>
</feature>
<dbReference type="EMBL" id="BAAAWD010000022">
    <property type="protein sequence ID" value="GAA3035641.1"/>
    <property type="molecule type" value="Genomic_DNA"/>
</dbReference>
<sequence length="218" mass="22487">MIGGSVALVEHDSVLDFAAGDRRDRLILRHIVLSLFAGMLLGGVGALLLSGPEVVHTLYNPYAYILLVVVIGRTAVGFGWAVLSGMLATFGTILSLLLATGFRSGTWSMSLGGDGTAVNLMIAKLVAIGVLSYLAKRRDRWGDLAAGGAAGLALLSGIDRALPGAADHVPGFLPWDALIMTALVGGMILSLGRGCDRFCSGAVALVLGASYFVFLAGL</sequence>
<comment type="caution">
    <text evidence="2">The sequence shown here is derived from an EMBL/GenBank/DDBJ whole genome shotgun (WGS) entry which is preliminary data.</text>
</comment>
<dbReference type="Proteomes" id="UP001499930">
    <property type="component" value="Unassembled WGS sequence"/>
</dbReference>
<organism evidence="2 3">
    <name type="scientific">Streptosporangium longisporum</name>
    <dbReference type="NCBI Taxonomy" id="46187"/>
    <lineage>
        <taxon>Bacteria</taxon>
        <taxon>Bacillati</taxon>
        <taxon>Actinomycetota</taxon>
        <taxon>Actinomycetes</taxon>
        <taxon>Streptosporangiales</taxon>
        <taxon>Streptosporangiaceae</taxon>
        <taxon>Streptosporangium</taxon>
    </lineage>
</organism>
<keyword evidence="1" id="KW-0812">Transmembrane</keyword>
<evidence type="ECO:0000313" key="3">
    <source>
        <dbReference type="Proteomes" id="UP001499930"/>
    </source>
</evidence>
<feature type="transmembrane region" description="Helical" evidence="1">
    <location>
        <begin position="198"/>
        <end position="217"/>
    </location>
</feature>
<feature type="transmembrane region" description="Helical" evidence="1">
    <location>
        <begin position="141"/>
        <end position="158"/>
    </location>
</feature>
<keyword evidence="1" id="KW-0472">Membrane</keyword>
<protein>
    <recommendedName>
        <fullName evidence="4">ABC transporter permease</fullName>
    </recommendedName>
</protein>
<feature type="transmembrane region" description="Helical" evidence="1">
    <location>
        <begin position="173"/>
        <end position="191"/>
    </location>
</feature>
<reference evidence="3" key="1">
    <citation type="journal article" date="2019" name="Int. J. Syst. Evol. Microbiol.">
        <title>The Global Catalogue of Microorganisms (GCM) 10K type strain sequencing project: providing services to taxonomists for standard genome sequencing and annotation.</title>
        <authorList>
            <consortium name="The Broad Institute Genomics Platform"/>
            <consortium name="The Broad Institute Genome Sequencing Center for Infectious Disease"/>
            <person name="Wu L."/>
            <person name="Ma J."/>
        </authorList>
    </citation>
    <scope>NUCLEOTIDE SEQUENCE [LARGE SCALE GENOMIC DNA]</scope>
    <source>
        <strain evidence="3">JCM 3106</strain>
    </source>
</reference>
<keyword evidence="1" id="KW-1133">Transmembrane helix</keyword>
<evidence type="ECO:0000256" key="1">
    <source>
        <dbReference type="SAM" id="Phobius"/>
    </source>
</evidence>
<accession>A0ABP6LC88</accession>
<evidence type="ECO:0008006" key="4">
    <source>
        <dbReference type="Google" id="ProtNLM"/>
    </source>
</evidence>
<keyword evidence="3" id="KW-1185">Reference proteome</keyword>